<keyword evidence="2" id="KW-0479">Metal-binding</keyword>
<sequence length="143" mass="15943">MSESKTIAGPLSGQCLCGAVKVAAKNVNPEYHACHCGMCRRWNGGPSMAISAQETVFEGEDNITAYDSSEWAQRAFCKHCGTNLYYHLKPTGEKYLWSGLFDDQSQFKMAGEIYIDRKPPGYAFVGDHPRMTEDEFLKSIGMK</sequence>
<evidence type="ECO:0000313" key="6">
    <source>
        <dbReference type="EMBL" id="ABC31773.1"/>
    </source>
</evidence>
<evidence type="ECO:0000256" key="4">
    <source>
        <dbReference type="ARBA" id="ARBA00023239"/>
    </source>
</evidence>
<evidence type="ECO:0000259" key="5">
    <source>
        <dbReference type="PROSITE" id="PS51891"/>
    </source>
</evidence>
<dbReference type="Gene3D" id="3.90.1590.10">
    <property type="entry name" value="glutathione-dependent formaldehyde- activating enzyme (gfa)"/>
    <property type="match status" value="1"/>
</dbReference>
<evidence type="ECO:0000256" key="2">
    <source>
        <dbReference type="ARBA" id="ARBA00022723"/>
    </source>
</evidence>
<reference evidence="6 7" key="1">
    <citation type="journal article" date="2005" name="Nucleic Acids Res.">
        <title>Genomic blueprint of Hahella chejuensis, a marine microbe producing an algicidal agent.</title>
        <authorList>
            <person name="Jeong H."/>
            <person name="Yim J.H."/>
            <person name="Lee C."/>
            <person name="Choi S.-H."/>
            <person name="Park Y.K."/>
            <person name="Yoon S.H."/>
            <person name="Hur C.-G."/>
            <person name="Kang H.-Y."/>
            <person name="Kim D."/>
            <person name="Lee H.H."/>
            <person name="Park K.H."/>
            <person name="Park S.-H."/>
            <person name="Park H.-S."/>
            <person name="Lee H.K."/>
            <person name="Oh T.K."/>
            <person name="Kim J.F."/>
        </authorList>
    </citation>
    <scope>NUCLEOTIDE SEQUENCE [LARGE SCALE GENOMIC DNA]</scope>
    <source>
        <strain evidence="6 7">KCTC 2396</strain>
    </source>
</reference>
<dbReference type="eggNOG" id="COG3791">
    <property type="taxonomic scope" value="Bacteria"/>
</dbReference>
<dbReference type="EMBL" id="CP000155">
    <property type="protein sequence ID" value="ABC31773.1"/>
    <property type="molecule type" value="Genomic_DNA"/>
</dbReference>
<dbReference type="HOGENOM" id="CLU_055491_4_1_6"/>
<dbReference type="PROSITE" id="PS51891">
    <property type="entry name" value="CENP_V_GFA"/>
    <property type="match status" value="1"/>
</dbReference>
<evidence type="ECO:0000256" key="3">
    <source>
        <dbReference type="ARBA" id="ARBA00022833"/>
    </source>
</evidence>
<keyword evidence="4" id="KW-0456">Lyase</keyword>
<keyword evidence="7" id="KW-1185">Reference proteome</keyword>
<comment type="similarity">
    <text evidence="1">Belongs to the Gfa family.</text>
</comment>
<dbReference type="PANTHER" id="PTHR33337">
    <property type="entry name" value="GFA DOMAIN-CONTAINING PROTEIN"/>
    <property type="match status" value="1"/>
</dbReference>
<dbReference type="PANTHER" id="PTHR33337:SF40">
    <property type="entry name" value="CENP-V_GFA DOMAIN-CONTAINING PROTEIN-RELATED"/>
    <property type="match status" value="1"/>
</dbReference>
<dbReference type="Pfam" id="PF04828">
    <property type="entry name" value="GFA"/>
    <property type="match status" value="1"/>
</dbReference>
<protein>
    <submittedName>
        <fullName evidence="6">Uncharacterized conserved protein</fullName>
    </submittedName>
</protein>
<feature type="domain" description="CENP-V/GFA" evidence="5">
    <location>
        <begin position="11"/>
        <end position="123"/>
    </location>
</feature>
<dbReference type="InterPro" id="IPR006913">
    <property type="entry name" value="CENP-V/GFA"/>
</dbReference>
<gene>
    <name evidence="6" type="ordered locus">HCH_05092</name>
</gene>
<organism evidence="6 7">
    <name type="scientific">Hahella chejuensis (strain KCTC 2396)</name>
    <dbReference type="NCBI Taxonomy" id="349521"/>
    <lineage>
        <taxon>Bacteria</taxon>
        <taxon>Pseudomonadati</taxon>
        <taxon>Pseudomonadota</taxon>
        <taxon>Gammaproteobacteria</taxon>
        <taxon>Oceanospirillales</taxon>
        <taxon>Hahellaceae</taxon>
        <taxon>Hahella</taxon>
    </lineage>
</organism>
<evidence type="ECO:0000256" key="1">
    <source>
        <dbReference type="ARBA" id="ARBA00005495"/>
    </source>
</evidence>
<proteinExistence type="inferred from homology"/>
<name>Q2SC51_HAHCH</name>
<dbReference type="KEGG" id="hch:HCH_05092"/>
<dbReference type="Proteomes" id="UP000000238">
    <property type="component" value="Chromosome"/>
</dbReference>
<dbReference type="SUPFAM" id="SSF51316">
    <property type="entry name" value="Mss4-like"/>
    <property type="match status" value="1"/>
</dbReference>
<dbReference type="AlphaFoldDB" id="Q2SC51"/>
<dbReference type="GO" id="GO:0046872">
    <property type="term" value="F:metal ion binding"/>
    <property type="evidence" value="ECO:0007669"/>
    <property type="project" value="UniProtKB-KW"/>
</dbReference>
<dbReference type="RefSeq" id="WP_011398838.1">
    <property type="nucleotide sequence ID" value="NC_007645.1"/>
</dbReference>
<dbReference type="OrthoDB" id="4188830at2"/>
<evidence type="ECO:0000313" key="7">
    <source>
        <dbReference type="Proteomes" id="UP000000238"/>
    </source>
</evidence>
<dbReference type="GO" id="GO:0016846">
    <property type="term" value="F:carbon-sulfur lyase activity"/>
    <property type="evidence" value="ECO:0007669"/>
    <property type="project" value="InterPro"/>
</dbReference>
<keyword evidence="3" id="KW-0862">Zinc</keyword>
<accession>Q2SC51</accession>
<dbReference type="STRING" id="349521.HCH_05092"/>
<dbReference type="InterPro" id="IPR011057">
    <property type="entry name" value="Mss4-like_sf"/>
</dbReference>